<organism evidence="1 2">
    <name type="scientific">Anoxybacterium hadale</name>
    <dbReference type="NCBI Taxonomy" id="3408580"/>
    <lineage>
        <taxon>Bacteria</taxon>
        <taxon>Bacillati</taxon>
        <taxon>Bacillota</taxon>
        <taxon>Clostridia</taxon>
        <taxon>Peptostreptococcales</taxon>
        <taxon>Anaerovoracaceae</taxon>
        <taxon>Anoxybacterium</taxon>
    </lineage>
</organism>
<proteinExistence type="predicted"/>
<name>A0ACD1A7Y2_9FIRM</name>
<sequence>MKKMDEMEMNINLSAIKWSWGFTAIALFAWSINDYLQKQQASVASFLFGMQIIVYFLVSQISKAKVDDANGRKYMLSAAICILFLLAFGSLLYFFNL</sequence>
<gene>
    <name evidence="1" type="ORF">FRZ06_03370</name>
</gene>
<dbReference type="EMBL" id="CP042469">
    <property type="protein sequence ID" value="QOX62466.1"/>
    <property type="molecule type" value="Genomic_DNA"/>
</dbReference>
<keyword evidence="2" id="KW-1185">Reference proteome</keyword>
<dbReference type="Proteomes" id="UP000594014">
    <property type="component" value="Chromosome"/>
</dbReference>
<evidence type="ECO:0000313" key="1">
    <source>
        <dbReference type="EMBL" id="QOX62466.1"/>
    </source>
</evidence>
<evidence type="ECO:0000313" key="2">
    <source>
        <dbReference type="Proteomes" id="UP000594014"/>
    </source>
</evidence>
<protein>
    <submittedName>
        <fullName evidence="1">Uncharacterized protein</fullName>
    </submittedName>
</protein>
<accession>A0ACD1A7Y2</accession>
<reference evidence="1" key="1">
    <citation type="submission" date="2019-08" db="EMBL/GenBank/DDBJ databases">
        <title>Genome sequence of Clostridiales bacterium MT110.</title>
        <authorList>
            <person name="Cao J."/>
        </authorList>
    </citation>
    <scope>NUCLEOTIDE SEQUENCE</scope>
    <source>
        <strain evidence="1">MT110</strain>
    </source>
</reference>